<protein>
    <recommendedName>
        <fullName evidence="3">DUF4177 domain-containing protein</fullName>
    </recommendedName>
</protein>
<reference evidence="1 2" key="1">
    <citation type="submission" date="2016-01" db="EMBL/GenBank/DDBJ databases">
        <title>Janibacter melonis strain CD11_4 genome sequencing and assembly.</title>
        <authorList>
            <person name="Nair G.R."/>
            <person name="Kaur G."/>
            <person name="Chander A.M."/>
            <person name="Mayilraj S."/>
        </authorList>
    </citation>
    <scope>NUCLEOTIDE SEQUENCE [LARGE SCALE GENOMIC DNA]</scope>
    <source>
        <strain evidence="1 2">CD11-4</strain>
    </source>
</reference>
<dbReference type="EMBL" id="LQZG01000003">
    <property type="protein sequence ID" value="OAB87093.1"/>
    <property type="molecule type" value="Genomic_DNA"/>
</dbReference>
<proteinExistence type="predicted"/>
<keyword evidence="2" id="KW-1185">Reference proteome</keyword>
<comment type="caution">
    <text evidence="1">The sequence shown here is derived from an EMBL/GenBank/DDBJ whole genome shotgun (WGS) entry which is preliminary data.</text>
</comment>
<organism evidence="1 2">
    <name type="scientific">Janibacter melonis</name>
    <dbReference type="NCBI Taxonomy" id="262209"/>
    <lineage>
        <taxon>Bacteria</taxon>
        <taxon>Bacillati</taxon>
        <taxon>Actinomycetota</taxon>
        <taxon>Actinomycetes</taxon>
        <taxon>Micrococcales</taxon>
        <taxon>Intrasporangiaceae</taxon>
        <taxon>Janibacter</taxon>
    </lineage>
</organism>
<evidence type="ECO:0008006" key="3">
    <source>
        <dbReference type="Google" id="ProtNLM"/>
    </source>
</evidence>
<evidence type="ECO:0000313" key="1">
    <source>
        <dbReference type="EMBL" id="OAB87093.1"/>
    </source>
</evidence>
<dbReference type="STRING" id="262209.AWH69_12040"/>
<gene>
    <name evidence="1" type="ORF">AWH69_12040</name>
</gene>
<dbReference type="InterPro" id="IPR043758">
    <property type="entry name" value="DUF5703"/>
</dbReference>
<dbReference type="RefSeq" id="WP_068275873.1">
    <property type="nucleotide sequence ID" value="NZ_CAJFZZ010000079.1"/>
</dbReference>
<dbReference type="AlphaFoldDB" id="A0A176QBI5"/>
<evidence type="ECO:0000313" key="2">
    <source>
        <dbReference type="Proteomes" id="UP000076976"/>
    </source>
</evidence>
<accession>A0A176QBI5</accession>
<dbReference type="Pfam" id="PF18963">
    <property type="entry name" value="DUF5703"/>
    <property type="match status" value="1"/>
</dbReference>
<name>A0A176QBI5_9MICO</name>
<sequence>MVEYEFQVLSFPRETTRGQIRAALAEHAEYGRWELHRTVRYVGGHQRSWLRRKIIRVPRRDDPLGLSRSR</sequence>
<dbReference type="Proteomes" id="UP000076976">
    <property type="component" value="Unassembled WGS sequence"/>
</dbReference>